<feature type="compositionally biased region" description="Polar residues" evidence="1">
    <location>
        <begin position="624"/>
        <end position="635"/>
    </location>
</feature>
<keyword evidence="2" id="KW-1133">Transmembrane helix</keyword>
<keyword evidence="2" id="KW-0812">Transmembrane</keyword>
<feature type="region of interest" description="Disordered" evidence="1">
    <location>
        <begin position="624"/>
        <end position="643"/>
    </location>
</feature>
<feature type="region of interest" description="Disordered" evidence="1">
    <location>
        <begin position="364"/>
        <end position="386"/>
    </location>
</feature>
<keyword evidence="2" id="KW-0472">Membrane</keyword>
<evidence type="ECO:0000313" key="3">
    <source>
        <dbReference type="EMBL" id="SOQ48010.1"/>
    </source>
</evidence>
<proteinExistence type="predicted"/>
<evidence type="ECO:0000256" key="1">
    <source>
        <dbReference type="SAM" id="MobiDB-lite"/>
    </source>
</evidence>
<accession>A0A2H1W4J7</accession>
<protein>
    <submittedName>
        <fullName evidence="3">SFRICE_023251</fullName>
    </submittedName>
</protein>
<name>A0A2H1W4J7_SPOFR</name>
<sequence>MTEIARYLTRKIFSSSRSLELCLVLRAVLHQVQLKKKKTAHARFFFCVVGAFTNIQVYIHMTPRPETIICGSHKYMLCARFKPATRYTLRSTTDLTPTLIGIYDSLLEPGKSLRPEASRLETAKDARNDPPVDKVYEDIEIKEETKIDDTMITGGIKLPIATYNKSSLYSIRTKSDNNGASDDVDVDKCKVLNESSLSKIQKTFKEMKQETTFDNLSPNVKRMISGATETTTLKFQKKTVNVGRSSMRHKSNIPLVGATSKISQSGVEILPSVDIYDQPCAIKNFTKSKSEEIESPVITTPLKPEFKIDDAQTYDVPTNNRPAIYDVPVVNNKTAFESLSLPYIDQSIELSITSNDREFDIKLSSKDNSPMKPMPKSPVQSPAKIPKLTEGTNSLHRKDFVNKNESPSKLLSKTVPYPETVGSTGNLKTCEKEVIRLNPPVEVSRPLSMSSIASSSSTSSSGVQNKGGVNSAYLASIESLDDHSDADMTSANGSNNFVNNAGIMATSVSEERNSESTPRVQLVDELAGLSQLERVCAEIVQTENVYVEDLRQVVEFQLYFLIKSCPTLGFPSVSWVRLQTYNFIYTRYPDPKQQFVYHTKSCSVREPNLLLVARQPIMQPLRQPSNESFSFQRSPISVLPKGN</sequence>
<dbReference type="EMBL" id="ODYU01006291">
    <property type="protein sequence ID" value="SOQ48010.1"/>
    <property type="molecule type" value="Genomic_DNA"/>
</dbReference>
<feature type="transmembrane region" description="Helical" evidence="2">
    <location>
        <begin position="44"/>
        <end position="61"/>
    </location>
</feature>
<dbReference type="AlphaFoldDB" id="A0A2H1W4J7"/>
<organism evidence="3">
    <name type="scientific">Spodoptera frugiperda</name>
    <name type="common">Fall armyworm</name>
    <dbReference type="NCBI Taxonomy" id="7108"/>
    <lineage>
        <taxon>Eukaryota</taxon>
        <taxon>Metazoa</taxon>
        <taxon>Ecdysozoa</taxon>
        <taxon>Arthropoda</taxon>
        <taxon>Hexapoda</taxon>
        <taxon>Insecta</taxon>
        <taxon>Pterygota</taxon>
        <taxon>Neoptera</taxon>
        <taxon>Endopterygota</taxon>
        <taxon>Lepidoptera</taxon>
        <taxon>Glossata</taxon>
        <taxon>Ditrysia</taxon>
        <taxon>Noctuoidea</taxon>
        <taxon>Noctuidae</taxon>
        <taxon>Amphipyrinae</taxon>
        <taxon>Spodoptera</taxon>
    </lineage>
</organism>
<evidence type="ECO:0000256" key="2">
    <source>
        <dbReference type="SAM" id="Phobius"/>
    </source>
</evidence>
<reference evidence="3" key="1">
    <citation type="submission" date="2016-07" db="EMBL/GenBank/DDBJ databases">
        <authorList>
            <person name="Bretaudeau A."/>
        </authorList>
    </citation>
    <scope>NUCLEOTIDE SEQUENCE</scope>
    <source>
        <strain evidence="3">Rice</strain>
        <tissue evidence="3">Whole body</tissue>
    </source>
</reference>
<gene>
    <name evidence="3" type="ORF">SFRICE_023251</name>
</gene>